<gene>
    <name evidence="1" type="ORF">ABFW12_18585</name>
</gene>
<name>A0ABV3VJI5_9MYCO</name>
<sequence length="99" mass="9635">MLELFAQPGALAAASVGTATTAITAEAAAVAEAVPMTAVLPGTASPTVVASTTRIVAHGAQKLAMSTLGAAMVALVAEAYAESGLGYEVMDTTNAATLL</sequence>
<evidence type="ECO:0000313" key="2">
    <source>
        <dbReference type="Proteomes" id="UP001558474"/>
    </source>
</evidence>
<comment type="caution">
    <text evidence="1">The sequence shown here is derived from an EMBL/GenBank/DDBJ whole genome shotgun (WGS) entry which is preliminary data.</text>
</comment>
<dbReference type="Proteomes" id="UP001558474">
    <property type="component" value="Unassembled WGS sequence"/>
</dbReference>
<evidence type="ECO:0008006" key="3">
    <source>
        <dbReference type="Google" id="ProtNLM"/>
    </source>
</evidence>
<reference evidence="1 2" key="1">
    <citation type="submission" date="2024-04" db="EMBL/GenBank/DDBJ databases">
        <title>Genomic Markers of Mycobacteria.</title>
        <authorList>
            <person name="Soliman M.S."/>
            <person name="Elkholy A."/>
            <person name="Soliman N.S."/>
            <person name="Abbas A."/>
            <person name="Khayrat S."/>
            <person name="Shawky S."/>
        </authorList>
    </citation>
    <scope>NUCLEOTIDE SEQUENCE [LARGE SCALE GENOMIC DNA]</scope>
    <source>
        <strain evidence="1 2">Egy-CU-AM5</strain>
    </source>
</reference>
<dbReference type="RefSeq" id="WP_368573464.1">
    <property type="nucleotide sequence ID" value="NZ_JBDLOU010000040.1"/>
</dbReference>
<evidence type="ECO:0000313" key="1">
    <source>
        <dbReference type="EMBL" id="MEX3740231.1"/>
    </source>
</evidence>
<organism evidence="1 2">
    <name type="scientific">Mycolicibacterium porcinum</name>
    <dbReference type="NCBI Taxonomy" id="39693"/>
    <lineage>
        <taxon>Bacteria</taxon>
        <taxon>Bacillati</taxon>
        <taxon>Actinomycetota</taxon>
        <taxon>Actinomycetes</taxon>
        <taxon>Mycobacteriales</taxon>
        <taxon>Mycobacteriaceae</taxon>
        <taxon>Mycolicibacterium</taxon>
    </lineage>
</organism>
<dbReference type="EMBL" id="JBDLOU010000040">
    <property type="protein sequence ID" value="MEX3740231.1"/>
    <property type="molecule type" value="Genomic_DNA"/>
</dbReference>
<keyword evidence="2" id="KW-1185">Reference proteome</keyword>
<accession>A0ABV3VJI5</accession>
<protein>
    <recommendedName>
        <fullName evidence="3">PE family protein</fullName>
    </recommendedName>
</protein>
<proteinExistence type="predicted"/>